<dbReference type="AlphaFoldDB" id="A0A815E175"/>
<name>A0A815E175_9BILA</name>
<dbReference type="SUPFAM" id="SSF56973">
    <property type="entry name" value="Aerolisin/ETX pore-forming domain"/>
    <property type="match status" value="1"/>
</dbReference>
<feature type="region of interest" description="Disordered" evidence="1">
    <location>
        <begin position="312"/>
        <end position="344"/>
    </location>
</feature>
<dbReference type="PANTHER" id="PTHR39369">
    <property type="entry name" value="LIN-24 (TWENTY-FOUR) LIKE"/>
    <property type="match status" value="1"/>
</dbReference>
<feature type="compositionally biased region" description="Low complexity" evidence="1">
    <location>
        <begin position="314"/>
        <end position="328"/>
    </location>
</feature>
<dbReference type="EMBL" id="CAJNOL010001175">
    <property type="protein sequence ID" value="CAF1305402.1"/>
    <property type="molecule type" value="Genomic_DNA"/>
</dbReference>
<dbReference type="Proteomes" id="UP000663870">
    <property type="component" value="Unassembled WGS sequence"/>
</dbReference>
<keyword evidence="3" id="KW-1185">Reference proteome</keyword>
<dbReference type="PANTHER" id="PTHR39369:SF6">
    <property type="entry name" value="LIN-24 (TWENTY-FOUR) LIKE"/>
    <property type="match status" value="1"/>
</dbReference>
<organism evidence="2 3">
    <name type="scientific">Rotaria sordida</name>
    <dbReference type="NCBI Taxonomy" id="392033"/>
    <lineage>
        <taxon>Eukaryota</taxon>
        <taxon>Metazoa</taxon>
        <taxon>Spiralia</taxon>
        <taxon>Gnathifera</taxon>
        <taxon>Rotifera</taxon>
        <taxon>Eurotatoria</taxon>
        <taxon>Bdelloidea</taxon>
        <taxon>Philodinida</taxon>
        <taxon>Philodinidae</taxon>
        <taxon>Rotaria</taxon>
    </lineage>
</organism>
<comment type="caution">
    <text evidence="2">The sequence shown here is derived from an EMBL/GenBank/DDBJ whole genome shotgun (WGS) entry which is preliminary data.</text>
</comment>
<evidence type="ECO:0000256" key="1">
    <source>
        <dbReference type="SAM" id="MobiDB-lite"/>
    </source>
</evidence>
<protein>
    <submittedName>
        <fullName evidence="2">Uncharacterized protein</fullName>
    </submittedName>
</protein>
<evidence type="ECO:0000313" key="3">
    <source>
        <dbReference type="Proteomes" id="UP000663870"/>
    </source>
</evidence>
<proteinExistence type="predicted"/>
<dbReference type="Gene3D" id="2.170.15.10">
    <property type="entry name" value="Proaerolysin, chain A, domain 3"/>
    <property type="match status" value="1"/>
</dbReference>
<dbReference type="CDD" id="cd20237">
    <property type="entry name" value="PFM_LIN24-like"/>
    <property type="match status" value="1"/>
</dbReference>
<gene>
    <name evidence="2" type="ORF">JXQ802_LOCUS29724</name>
</gene>
<accession>A0A815E175</accession>
<reference evidence="2" key="1">
    <citation type="submission" date="2021-02" db="EMBL/GenBank/DDBJ databases">
        <authorList>
            <person name="Nowell W R."/>
        </authorList>
    </citation>
    <scope>NUCLEOTIDE SEQUENCE</scope>
</reference>
<evidence type="ECO:0000313" key="2">
    <source>
        <dbReference type="EMBL" id="CAF1305402.1"/>
    </source>
</evidence>
<sequence length="344" mass="39459">MSGITNINNTNFTDISSKTTDRLIYNHPVLNTQAKSPMTLQRQEIKDRLDAAPHSKTIVDLDEIIEKWVWKMWELSKRSREDSKYRREELDIKLNWKRVNFWQSEAVFTRPNQLHMPKSQILFRTNFSNNTESEQEYSLRAERSTITTLNFTFMRGFTKEKEGCVTLKLPNEVLEVSGGLRHEQRVDYGRDSTFETQMTWSADSAIRVAPHSKANAELCITEEEYSADFSVEVRFSGRISAMISTRNNTGGYYKYMEGDLATIFAESLRTGGTGASPGQFEVHEQTQSVRTVMTGKCAFRYGIEQHVNVDQEKLPTLPSSSSSSIKTTEPPPKYRPLFISHNAH</sequence>